<name>A0ABQ1Y0S0_9PROT</name>
<dbReference type="InterPro" id="IPR045380">
    <property type="entry name" value="LD_TPept_scaffold_dom"/>
</dbReference>
<gene>
    <name evidence="10" type="ORF">GCM10007420_27030</name>
</gene>
<feature type="domain" description="L,D-TPase catalytic" evidence="9">
    <location>
        <begin position="251"/>
        <end position="422"/>
    </location>
</feature>
<evidence type="ECO:0000256" key="7">
    <source>
        <dbReference type="PROSITE-ProRule" id="PRU01373"/>
    </source>
</evidence>
<feature type="chain" id="PRO_5045947978" evidence="8">
    <location>
        <begin position="26"/>
        <end position="502"/>
    </location>
</feature>
<dbReference type="Pfam" id="PF03734">
    <property type="entry name" value="YkuD"/>
    <property type="match status" value="1"/>
</dbReference>
<dbReference type="InterPro" id="IPR036366">
    <property type="entry name" value="PGBDSf"/>
</dbReference>
<reference evidence="11" key="1">
    <citation type="journal article" date="2019" name="Int. J. Syst. Evol. Microbiol.">
        <title>The Global Catalogue of Microorganisms (GCM) 10K type strain sequencing project: providing services to taxonomists for standard genome sequencing and annotation.</title>
        <authorList>
            <consortium name="The Broad Institute Genomics Platform"/>
            <consortium name="The Broad Institute Genome Sequencing Center for Infectious Disease"/>
            <person name="Wu L."/>
            <person name="Ma J."/>
        </authorList>
    </citation>
    <scope>NUCLEOTIDE SEQUENCE [LARGE SCALE GENOMIC DNA]</scope>
    <source>
        <strain evidence="11">CGMCC 1.12766</strain>
    </source>
</reference>
<dbReference type="InterPro" id="IPR052905">
    <property type="entry name" value="LD-transpeptidase_YkuD-like"/>
</dbReference>
<keyword evidence="8" id="KW-0732">Signal</keyword>
<evidence type="ECO:0000256" key="3">
    <source>
        <dbReference type="ARBA" id="ARBA00022679"/>
    </source>
</evidence>
<feature type="active site" description="Proton donor/acceptor" evidence="7">
    <location>
        <position position="378"/>
    </location>
</feature>
<keyword evidence="6 7" id="KW-0961">Cell wall biogenesis/degradation</keyword>
<dbReference type="PANTHER" id="PTHR41533:SF2">
    <property type="entry name" value="BLR7131 PROTEIN"/>
    <property type="match status" value="1"/>
</dbReference>
<evidence type="ECO:0000256" key="1">
    <source>
        <dbReference type="ARBA" id="ARBA00004752"/>
    </source>
</evidence>
<evidence type="ECO:0000313" key="10">
    <source>
        <dbReference type="EMBL" id="GGH08803.1"/>
    </source>
</evidence>
<dbReference type="Gene3D" id="2.40.440.10">
    <property type="entry name" value="L,D-transpeptidase catalytic domain-like"/>
    <property type="match status" value="1"/>
</dbReference>
<keyword evidence="3" id="KW-0808">Transferase</keyword>
<dbReference type="PANTHER" id="PTHR41533">
    <property type="entry name" value="L,D-TRANSPEPTIDASE HI_1667-RELATED"/>
    <property type="match status" value="1"/>
</dbReference>
<dbReference type="Gene3D" id="1.10.101.10">
    <property type="entry name" value="PGBD-like superfamily/PGBD"/>
    <property type="match status" value="1"/>
</dbReference>
<dbReference type="Pfam" id="PF20142">
    <property type="entry name" value="Scaffold"/>
    <property type="match status" value="1"/>
</dbReference>
<dbReference type="PROSITE" id="PS52029">
    <property type="entry name" value="LD_TPASE"/>
    <property type="match status" value="1"/>
</dbReference>
<protein>
    <submittedName>
        <fullName evidence="10">Peptidoglycan-binding protein</fullName>
    </submittedName>
</protein>
<comment type="pathway">
    <text evidence="1 7">Cell wall biogenesis; peptidoglycan biosynthesis.</text>
</comment>
<dbReference type="SUPFAM" id="SSF47090">
    <property type="entry name" value="PGBD-like"/>
    <property type="match status" value="1"/>
</dbReference>
<dbReference type="InterPro" id="IPR038063">
    <property type="entry name" value="Transpep_catalytic_dom"/>
</dbReference>
<dbReference type="RefSeq" id="WP_188453124.1">
    <property type="nucleotide sequence ID" value="NZ_BMFS01000019.1"/>
</dbReference>
<evidence type="ECO:0000256" key="2">
    <source>
        <dbReference type="ARBA" id="ARBA00005992"/>
    </source>
</evidence>
<evidence type="ECO:0000256" key="5">
    <source>
        <dbReference type="ARBA" id="ARBA00022984"/>
    </source>
</evidence>
<evidence type="ECO:0000256" key="4">
    <source>
        <dbReference type="ARBA" id="ARBA00022960"/>
    </source>
</evidence>
<keyword evidence="11" id="KW-1185">Reference proteome</keyword>
<feature type="signal peptide" evidence="8">
    <location>
        <begin position="1"/>
        <end position="25"/>
    </location>
</feature>
<organism evidence="10 11">
    <name type="scientific">Glycocaulis albus</name>
    <dbReference type="NCBI Taxonomy" id="1382801"/>
    <lineage>
        <taxon>Bacteria</taxon>
        <taxon>Pseudomonadati</taxon>
        <taxon>Pseudomonadota</taxon>
        <taxon>Alphaproteobacteria</taxon>
        <taxon>Maricaulales</taxon>
        <taxon>Maricaulaceae</taxon>
        <taxon>Glycocaulis</taxon>
    </lineage>
</organism>
<feature type="active site" description="Nucleophile" evidence="7">
    <location>
        <position position="397"/>
    </location>
</feature>
<dbReference type="CDD" id="cd16913">
    <property type="entry name" value="YkuD_like"/>
    <property type="match status" value="1"/>
</dbReference>
<dbReference type="Proteomes" id="UP000648722">
    <property type="component" value="Unassembled WGS sequence"/>
</dbReference>
<evidence type="ECO:0000256" key="8">
    <source>
        <dbReference type="SAM" id="SignalP"/>
    </source>
</evidence>
<evidence type="ECO:0000256" key="6">
    <source>
        <dbReference type="ARBA" id="ARBA00023316"/>
    </source>
</evidence>
<dbReference type="EMBL" id="BMFS01000019">
    <property type="protein sequence ID" value="GGH08803.1"/>
    <property type="molecule type" value="Genomic_DNA"/>
</dbReference>
<sequence>MGARAFSMMMAACLLALMAAGPLQARQAWSDGHVAELADALSEVWTHGLTPEHYPSPEAVLALPEGPERDALAREGFMALARDLALGRIDPRQLEPDWTAPQATPDLDLALVTALRENTVFDTLEGFSPSHPDYMALRRELVRRHALLRAHTSITGGDTIEPGMSGPRVDALRARLHEEGLLARLAPPDTPFDDMLRTALIRFQARHNLATDGVAGPGTLRELNMAPRHRIDQVRANLERWRWVARDLGERHIRVNLADYRLEAWSGGEVERVHRSMIGRGYNRTPVFSEDMTFIEINPVWYTPTSLGAPWLRRFRTNPGYALASGYRLVDQSTGGVISPSQADWANGRYRVIQVPGRGNSMGEVKFMFPNIHNIYIHDTPHRALFDQVQRNESSGCVRVDEPRELAWWVLQGEEGWTREAMEEAFDNGRTRRVWLRNHIPVHILYFTAVSDRFGHVRFIHDIYNRDPALIAALDADARGESVTEEVEDAAELLTAAAQGSP</sequence>
<dbReference type="InterPro" id="IPR005490">
    <property type="entry name" value="LD_TPept_cat_dom"/>
</dbReference>
<evidence type="ECO:0000259" key="9">
    <source>
        <dbReference type="PROSITE" id="PS52029"/>
    </source>
</evidence>
<keyword evidence="5 7" id="KW-0573">Peptidoglycan synthesis</keyword>
<comment type="caution">
    <text evidence="10">The sequence shown here is derived from an EMBL/GenBank/DDBJ whole genome shotgun (WGS) entry which is preliminary data.</text>
</comment>
<accession>A0ABQ1Y0S0</accession>
<comment type="similarity">
    <text evidence="2">Belongs to the YkuD family.</text>
</comment>
<evidence type="ECO:0000313" key="11">
    <source>
        <dbReference type="Proteomes" id="UP000648722"/>
    </source>
</evidence>
<dbReference type="InterPro" id="IPR002477">
    <property type="entry name" value="Peptidoglycan-bd-like"/>
</dbReference>
<keyword evidence="4 7" id="KW-0133">Cell shape</keyword>
<dbReference type="SUPFAM" id="SSF141523">
    <property type="entry name" value="L,D-transpeptidase catalytic domain-like"/>
    <property type="match status" value="1"/>
</dbReference>
<dbReference type="Pfam" id="PF01471">
    <property type="entry name" value="PG_binding_1"/>
    <property type="match status" value="1"/>
</dbReference>
<proteinExistence type="inferred from homology"/>
<dbReference type="InterPro" id="IPR036365">
    <property type="entry name" value="PGBD-like_sf"/>
</dbReference>